<evidence type="ECO:0000313" key="1">
    <source>
        <dbReference type="EMBL" id="KRY27335.1"/>
    </source>
</evidence>
<proteinExistence type="predicted"/>
<gene>
    <name evidence="1" type="ORF">T01_10946</name>
</gene>
<accession>A0A0V1AR94</accession>
<organism evidence="1 2">
    <name type="scientific">Trichinella spiralis</name>
    <name type="common">Trichina worm</name>
    <dbReference type="NCBI Taxonomy" id="6334"/>
    <lineage>
        <taxon>Eukaryota</taxon>
        <taxon>Metazoa</taxon>
        <taxon>Ecdysozoa</taxon>
        <taxon>Nematoda</taxon>
        <taxon>Enoplea</taxon>
        <taxon>Dorylaimia</taxon>
        <taxon>Trichinellida</taxon>
        <taxon>Trichinellidae</taxon>
        <taxon>Trichinella</taxon>
    </lineage>
</organism>
<comment type="caution">
    <text evidence="1">The sequence shown here is derived from an EMBL/GenBank/DDBJ whole genome shotgun (WGS) entry which is preliminary data.</text>
</comment>
<dbReference type="AlphaFoldDB" id="A0A0V1AR94"/>
<dbReference type="InParanoid" id="A0A0V1AR94"/>
<evidence type="ECO:0000313" key="2">
    <source>
        <dbReference type="Proteomes" id="UP000054776"/>
    </source>
</evidence>
<protein>
    <submittedName>
        <fullName evidence="1">Uncharacterized protein</fullName>
    </submittedName>
</protein>
<dbReference type="Proteomes" id="UP000054776">
    <property type="component" value="Unassembled WGS sequence"/>
</dbReference>
<keyword evidence="2" id="KW-1185">Reference proteome</keyword>
<name>A0A0V1AR94_TRISP</name>
<dbReference type="EMBL" id="JYDH01000262">
    <property type="protein sequence ID" value="KRY27335.1"/>
    <property type="molecule type" value="Genomic_DNA"/>
</dbReference>
<reference evidence="1 2" key="1">
    <citation type="submission" date="2015-01" db="EMBL/GenBank/DDBJ databases">
        <title>Evolution of Trichinella species and genotypes.</title>
        <authorList>
            <person name="Korhonen P.K."/>
            <person name="Edoardo P."/>
            <person name="Giuseppe L.R."/>
            <person name="Gasser R.B."/>
        </authorList>
    </citation>
    <scope>NUCLEOTIDE SEQUENCE [LARGE SCALE GENOMIC DNA]</scope>
    <source>
        <strain evidence="1">ISS3</strain>
    </source>
</reference>
<feature type="non-terminal residue" evidence="1">
    <location>
        <position position="117"/>
    </location>
</feature>
<sequence length="117" mass="13780">MSGKTAALPLKHSTYKLQYVDGVLLFCWRFITKCFFKPCCFKKYSRTHTDLLRCCDKSLLQRQVQNKIAVEEKCICGYWKIVSTNQFDFFVWLRECEAFQATSNCAQTSTKGRKHER</sequence>